<feature type="compositionally biased region" description="Low complexity" evidence="1">
    <location>
        <begin position="549"/>
        <end position="560"/>
    </location>
</feature>
<name>A0ABS4UT14_9ACTN</name>
<feature type="compositionally biased region" description="Low complexity" evidence="1">
    <location>
        <begin position="212"/>
        <end position="225"/>
    </location>
</feature>
<organism evidence="2 3">
    <name type="scientific">Kribbella aluminosa</name>
    <dbReference type="NCBI Taxonomy" id="416017"/>
    <lineage>
        <taxon>Bacteria</taxon>
        <taxon>Bacillati</taxon>
        <taxon>Actinomycetota</taxon>
        <taxon>Actinomycetes</taxon>
        <taxon>Propionibacteriales</taxon>
        <taxon>Kribbellaceae</taxon>
        <taxon>Kribbella</taxon>
    </lineage>
</organism>
<protein>
    <submittedName>
        <fullName evidence="2">Uncharacterized protein</fullName>
    </submittedName>
</protein>
<feature type="compositionally biased region" description="Low complexity" evidence="1">
    <location>
        <begin position="326"/>
        <end position="347"/>
    </location>
</feature>
<comment type="caution">
    <text evidence="2">The sequence shown here is derived from an EMBL/GenBank/DDBJ whole genome shotgun (WGS) entry which is preliminary data.</text>
</comment>
<evidence type="ECO:0000256" key="1">
    <source>
        <dbReference type="SAM" id="MobiDB-lite"/>
    </source>
</evidence>
<evidence type="ECO:0000313" key="2">
    <source>
        <dbReference type="EMBL" id="MBP2354784.1"/>
    </source>
</evidence>
<dbReference type="Proteomes" id="UP000755585">
    <property type="component" value="Unassembled WGS sequence"/>
</dbReference>
<gene>
    <name evidence="2" type="ORF">JOF29_005894</name>
</gene>
<feature type="region of interest" description="Disordered" evidence="1">
    <location>
        <begin position="104"/>
        <end position="646"/>
    </location>
</feature>
<accession>A0ABS4UT14</accession>
<sequence>MSMTHTGDEHLDEIFDALRRAGADLKRIVSSGRRLSQNLWSRLNRSQRQRAGIERVVNSQRFDPRVDRAMQGVDPQVRTRAAEVSSLQAAANDGDRLIRDLEAQRQEQQQRIDTLQRDVDQARNNDRDGNGIDDRIDDRTDRDRNGIDDNVDRDDRLDEQNNDANDRDGDGVDDAVERREQQGAEADAERAKREEQDRKAQSEGERGGIDPAAAAGTAAGAAVAAEELNDLQDEREQADKADDQQQAAPDSDLDAAPNTTDPDRDPALDPNDPANASALDANDPSLDQNAPAVDATDPSLDLNNPALDANESGVDGNDPSLDTNDRANAPAVDANDPALDPNDPSNPYVTDNPELDTPTAEADNPQQNADLESADDLSNSGPEPTTNPDLGPEQNGPDPYATDTSVDNNLQDGPDQAGTDPYVTDTARDTDLAQDEADPGQDPQTPNGPNPEQTLQADTQQAPAQQPQAQQVDAQATEQGQAQQQAPEQGQQADAQPAQQAQQTTAPEQGQQVPTPNAPNAPNAQQIGNAANTAVNETAGLGDEGPADQGQSQGGQAQSQWRPPEQAPENKAIDAAREGNQIPPGRDFSSDEKAALTKVTGDTAAAHEAVSSSPAAGDGGRSTRDIQQSRGDRDRGRDNDGPGLSR</sequence>
<feature type="compositionally biased region" description="Low complexity" evidence="1">
    <location>
        <begin position="453"/>
        <end position="532"/>
    </location>
</feature>
<keyword evidence="3" id="KW-1185">Reference proteome</keyword>
<feature type="compositionally biased region" description="Polar residues" evidence="1">
    <location>
        <begin position="364"/>
        <end position="388"/>
    </location>
</feature>
<feature type="compositionally biased region" description="Basic and acidic residues" evidence="1">
    <location>
        <begin position="153"/>
        <end position="208"/>
    </location>
</feature>
<proteinExistence type="predicted"/>
<feature type="compositionally biased region" description="Polar residues" evidence="1">
    <location>
        <begin position="442"/>
        <end position="452"/>
    </location>
</feature>
<reference evidence="2 3" key="1">
    <citation type="submission" date="2021-03" db="EMBL/GenBank/DDBJ databases">
        <title>Sequencing the genomes of 1000 actinobacteria strains.</title>
        <authorList>
            <person name="Klenk H.-P."/>
        </authorList>
    </citation>
    <scope>NUCLEOTIDE SEQUENCE [LARGE SCALE GENOMIC DNA]</scope>
    <source>
        <strain evidence="2 3">DSM 18824</strain>
    </source>
</reference>
<feature type="compositionally biased region" description="Low complexity" evidence="1">
    <location>
        <begin position="244"/>
        <end position="256"/>
    </location>
</feature>
<feature type="compositionally biased region" description="Basic and acidic residues" evidence="1">
    <location>
        <begin position="232"/>
        <end position="243"/>
    </location>
</feature>
<feature type="compositionally biased region" description="Basic and acidic residues" evidence="1">
    <location>
        <begin position="630"/>
        <end position="640"/>
    </location>
</feature>
<feature type="compositionally biased region" description="Polar residues" evidence="1">
    <location>
        <begin position="402"/>
        <end position="411"/>
    </location>
</feature>
<feature type="compositionally biased region" description="Basic and acidic residues" evidence="1">
    <location>
        <begin position="104"/>
        <end position="147"/>
    </location>
</feature>
<dbReference type="RefSeq" id="WP_209697534.1">
    <property type="nucleotide sequence ID" value="NZ_BAAAVU010000008.1"/>
</dbReference>
<dbReference type="EMBL" id="JAGINT010000002">
    <property type="protein sequence ID" value="MBP2354784.1"/>
    <property type="molecule type" value="Genomic_DNA"/>
</dbReference>
<evidence type="ECO:0000313" key="3">
    <source>
        <dbReference type="Proteomes" id="UP000755585"/>
    </source>
</evidence>